<accession>A0A368FQE7</accession>
<reference evidence="2 3" key="1">
    <citation type="submission" date="2014-10" db="EMBL/GenBank/DDBJ databases">
        <title>Draft genome of the hookworm Ancylostoma caninum.</title>
        <authorList>
            <person name="Mitreva M."/>
        </authorList>
    </citation>
    <scope>NUCLEOTIDE SEQUENCE [LARGE SCALE GENOMIC DNA]</scope>
    <source>
        <strain evidence="2 3">Baltimore</strain>
    </source>
</reference>
<protein>
    <submittedName>
        <fullName evidence="2">Uncharacterized protein</fullName>
    </submittedName>
</protein>
<dbReference type="AlphaFoldDB" id="A0A368FQE7"/>
<keyword evidence="1" id="KW-0472">Membrane</keyword>
<feature type="transmembrane region" description="Helical" evidence="1">
    <location>
        <begin position="22"/>
        <end position="52"/>
    </location>
</feature>
<evidence type="ECO:0000313" key="2">
    <source>
        <dbReference type="EMBL" id="RCN32437.1"/>
    </source>
</evidence>
<comment type="caution">
    <text evidence="2">The sequence shown here is derived from an EMBL/GenBank/DDBJ whole genome shotgun (WGS) entry which is preliminary data.</text>
</comment>
<dbReference type="STRING" id="29170.A0A368FQE7"/>
<keyword evidence="3" id="KW-1185">Reference proteome</keyword>
<sequence length="77" mass="8550">MEDDASSDGESEMDEEDNTSDLVVLFIAFVIYIIVITLIYCAVGLALTTIAIEIAADTLKKLHYFERKVENVANVHV</sequence>
<organism evidence="2 3">
    <name type="scientific">Ancylostoma caninum</name>
    <name type="common">Dog hookworm</name>
    <dbReference type="NCBI Taxonomy" id="29170"/>
    <lineage>
        <taxon>Eukaryota</taxon>
        <taxon>Metazoa</taxon>
        <taxon>Ecdysozoa</taxon>
        <taxon>Nematoda</taxon>
        <taxon>Chromadorea</taxon>
        <taxon>Rhabditida</taxon>
        <taxon>Rhabditina</taxon>
        <taxon>Rhabditomorpha</taxon>
        <taxon>Strongyloidea</taxon>
        <taxon>Ancylostomatidae</taxon>
        <taxon>Ancylostomatinae</taxon>
        <taxon>Ancylostoma</taxon>
    </lineage>
</organism>
<keyword evidence="1" id="KW-0812">Transmembrane</keyword>
<name>A0A368FQE7_ANCCA</name>
<evidence type="ECO:0000313" key="3">
    <source>
        <dbReference type="Proteomes" id="UP000252519"/>
    </source>
</evidence>
<evidence type="ECO:0000256" key="1">
    <source>
        <dbReference type="SAM" id="Phobius"/>
    </source>
</evidence>
<gene>
    <name evidence="2" type="ORF">ANCCAN_21756</name>
</gene>
<dbReference type="Proteomes" id="UP000252519">
    <property type="component" value="Unassembled WGS sequence"/>
</dbReference>
<dbReference type="EMBL" id="JOJR01001092">
    <property type="protein sequence ID" value="RCN32437.1"/>
    <property type="molecule type" value="Genomic_DNA"/>
</dbReference>
<keyword evidence="1" id="KW-1133">Transmembrane helix</keyword>
<proteinExistence type="predicted"/>